<evidence type="ECO:0000313" key="5">
    <source>
        <dbReference type="Proteomes" id="UP001211065"/>
    </source>
</evidence>
<feature type="domain" description="MPN" evidence="3">
    <location>
        <begin position="25"/>
        <end position="154"/>
    </location>
</feature>
<keyword evidence="2" id="KW-0963">Cytoplasm</keyword>
<evidence type="ECO:0000259" key="3">
    <source>
        <dbReference type="PROSITE" id="PS50249"/>
    </source>
</evidence>
<dbReference type="EMBL" id="JADGJW010001518">
    <property type="protein sequence ID" value="KAJ3202817.1"/>
    <property type="molecule type" value="Genomic_DNA"/>
</dbReference>
<dbReference type="Pfam" id="PF13012">
    <property type="entry name" value="MitMem_reg"/>
    <property type="match status" value="1"/>
</dbReference>
<dbReference type="Pfam" id="PF01398">
    <property type="entry name" value="JAB"/>
    <property type="match status" value="1"/>
</dbReference>
<dbReference type="InterPro" id="IPR037518">
    <property type="entry name" value="MPN"/>
</dbReference>
<evidence type="ECO:0000256" key="2">
    <source>
        <dbReference type="RuleBase" id="RU367006"/>
    </source>
</evidence>
<organism evidence="4 5">
    <name type="scientific">Clydaea vesicula</name>
    <dbReference type="NCBI Taxonomy" id="447962"/>
    <lineage>
        <taxon>Eukaryota</taxon>
        <taxon>Fungi</taxon>
        <taxon>Fungi incertae sedis</taxon>
        <taxon>Chytridiomycota</taxon>
        <taxon>Chytridiomycota incertae sedis</taxon>
        <taxon>Chytridiomycetes</taxon>
        <taxon>Lobulomycetales</taxon>
        <taxon>Lobulomycetaceae</taxon>
        <taxon>Clydaea</taxon>
    </lineage>
</organism>
<protein>
    <recommendedName>
        <fullName evidence="2">COP9 signalosome complex subunit 6</fullName>
    </recommendedName>
</protein>
<gene>
    <name evidence="4" type="primary">COPS6</name>
    <name evidence="4" type="ORF">HK099_001727</name>
</gene>
<dbReference type="SMART" id="SM00232">
    <property type="entry name" value="JAB_MPN"/>
    <property type="match status" value="1"/>
</dbReference>
<dbReference type="GO" id="GO:0000338">
    <property type="term" value="P:protein deneddylation"/>
    <property type="evidence" value="ECO:0007669"/>
    <property type="project" value="InterPro"/>
</dbReference>
<evidence type="ECO:0000313" key="4">
    <source>
        <dbReference type="EMBL" id="KAJ3202817.1"/>
    </source>
</evidence>
<evidence type="ECO:0000256" key="1">
    <source>
        <dbReference type="ARBA" id="ARBA00010893"/>
    </source>
</evidence>
<comment type="caution">
    <text evidence="4">The sequence shown here is derived from an EMBL/GenBank/DDBJ whole genome shotgun (WGS) entry which is preliminary data.</text>
</comment>
<name>A0AAD5TWJ3_9FUNG</name>
<reference evidence="4" key="1">
    <citation type="submission" date="2020-05" db="EMBL/GenBank/DDBJ databases">
        <title>Phylogenomic resolution of chytrid fungi.</title>
        <authorList>
            <person name="Stajich J.E."/>
            <person name="Amses K."/>
            <person name="Simmons R."/>
            <person name="Seto K."/>
            <person name="Myers J."/>
            <person name="Bonds A."/>
            <person name="Quandt C.A."/>
            <person name="Barry K."/>
            <person name="Liu P."/>
            <person name="Grigoriev I."/>
            <person name="Longcore J.E."/>
            <person name="James T.Y."/>
        </authorList>
    </citation>
    <scope>NUCLEOTIDE SEQUENCE</scope>
    <source>
        <strain evidence="4">JEL0476</strain>
    </source>
</reference>
<comment type="similarity">
    <text evidence="1 2">Belongs to the peptidase M67A family. CSN6 subfamily.</text>
</comment>
<accession>A0AAD5TWJ3</accession>
<dbReference type="InterPro" id="IPR000555">
    <property type="entry name" value="JAMM/MPN+_dom"/>
</dbReference>
<keyword evidence="5" id="KW-1185">Reference proteome</keyword>
<sequence length="263" mass="30730">MGDSMKIDEDNFVVDMNLTTSSLHSTLHPLAIMNISDHYKRFSAQCGQSTVYGALLGTQNGHQIEIFNTFELKFDNQILDLIFFQQRFEQYKQVFPNYEFLGWYVTDQKPLKSHIEIHKQFLTFNENPLFLLLNPYQKSAKDLPIYLFESQLNNATHLLNFTSISFKIKTNEEERIAVEHVTHSSSSDEKEKVLTDFLLSQKNAVNMLSTRIKFLINYIKEIQKSNLPMDNEILRDVASLCHRLPTIDDADFRKELLTVIEFY</sequence>
<dbReference type="GO" id="GO:0005737">
    <property type="term" value="C:cytoplasm"/>
    <property type="evidence" value="ECO:0007669"/>
    <property type="project" value="UniProtKB-SubCell"/>
</dbReference>
<dbReference type="InterPro" id="IPR033859">
    <property type="entry name" value="MPN_CSN6"/>
</dbReference>
<dbReference type="GO" id="GO:0008237">
    <property type="term" value="F:metallopeptidase activity"/>
    <property type="evidence" value="ECO:0007669"/>
    <property type="project" value="InterPro"/>
</dbReference>
<dbReference type="PANTHER" id="PTHR10540:SF8">
    <property type="entry name" value="COP9 SIGNALOSOME COMPLEX SUBUNIT 6"/>
    <property type="match status" value="1"/>
</dbReference>
<dbReference type="InterPro" id="IPR024969">
    <property type="entry name" value="EIF3F/CSN6-like_C"/>
</dbReference>
<dbReference type="CDD" id="cd08063">
    <property type="entry name" value="MPN_CSN6"/>
    <property type="match status" value="1"/>
</dbReference>
<dbReference type="AlphaFoldDB" id="A0AAD5TWJ3"/>
<dbReference type="Proteomes" id="UP001211065">
    <property type="component" value="Unassembled WGS sequence"/>
</dbReference>
<keyword evidence="2" id="KW-0736">Signalosome</keyword>
<comment type="function">
    <text evidence="2">Component of the COP9 signalosome complex (CSN), a complex involved in various cellular and developmental processes.</text>
</comment>
<keyword evidence="2" id="KW-0539">Nucleus</keyword>
<dbReference type="PROSITE" id="PS50249">
    <property type="entry name" value="MPN"/>
    <property type="match status" value="1"/>
</dbReference>
<dbReference type="Gene3D" id="3.40.140.10">
    <property type="entry name" value="Cytidine Deaminase, domain 2"/>
    <property type="match status" value="1"/>
</dbReference>
<proteinExistence type="inferred from homology"/>
<dbReference type="PANTHER" id="PTHR10540">
    <property type="entry name" value="EUKARYOTIC TRANSLATION INITIATION FACTOR 3 SUBUNIT F-RELATED"/>
    <property type="match status" value="1"/>
</dbReference>
<dbReference type="GO" id="GO:0008180">
    <property type="term" value="C:COP9 signalosome"/>
    <property type="evidence" value="ECO:0007669"/>
    <property type="project" value="UniProtKB-UniRule"/>
</dbReference>
<comment type="subcellular location">
    <subcellularLocation>
        <location evidence="2">Cytoplasm</location>
    </subcellularLocation>
    <subcellularLocation>
        <location evidence="2">Nucleus</location>
    </subcellularLocation>
</comment>